<evidence type="ECO:0000313" key="1">
    <source>
        <dbReference type="EMBL" id="SDJ62356.1"/>
    </source>
</evidence>
<organism evidence="1 2">
    <name type="scientific">Arthrobacter cupressi</name>
    <dbReference type="NCBI Taxonomy" id="1045773"/>
    <lineage>
        <taxon>Bacteria</taxon>
        <taxon>Bacillati</taxon>
        <taxon>Actinomycetota</taxon>
        <taxon>Actinomycetes</taxon>
        <taxon>Micrococcales</taxon>
        <taxon>Micrococcaceae</taxon>
        <taxon>Arthrobacter</taxon>
    </lineage>
</organism>
<gene>
    <name evidence="1" type="ORF">SAMN05216555_11385</name>
</gene>
<keyword evidence="2" id="KW-1185">Reference proteome</keyword>
<name>A0A1G8V8A0_9MICC</name>
<reference evidence="2" key="1">
    <citation type="submission" date="2016-10" db="EMBL/GenBank/DDBJ databases">
        <authorList>
            <person name="Varghese N."/>
            <person name="Submissions S."/>
        </authorList>
    </citation>
    <scope>NUCLEOTIDE SEQUENCE [LARGE SCALE GENOMIC DNA]</scope>
    <source>
        <strain evidence="2">CGMCC 1.10783</strain>
    </source>
</reference>
<dbReference type="EMBL" id="FNEI01000013">
    <property type="protein sequence ID" value="SDJ62356.1"/>
    <property type="molecule type" value="Genomic_DNA"/>
</dbReference>
<evidence type="ECO:0000313" key="2">
    <source>
        <dbReference type="Proteomes" id="UP000182130"/>
    </source>
</evidence>
<dbReference type="Proteomes" id="UP000182130">
    <property type="component" value="Unassembled WGS sequence"/>
</dbReference>
<proteinExistence type="predicted"/>
<dbReference type="RefSeq" id="WP_074590356.1">
    <property type="nucleotide sequence ID" value="NZ_FNEI01000013.1"/>
</dbReference>
<dbReference type="AlphaFoldDB" id="A0A1G8V8A0"/>
<dbReference type="STRING" id="1045773.SAMN05216555_11385"/>
<accession>A0A1G8V8A0</accession>
<sequence length="117" mass="12659">MGILDSISKGMPVVDGSGKVIGRVEEIVPPNEKAELFEEAVVSSEPDLLTLGLNSVFGREPKVPELMARRLFHSGYIKIDARGFLAGDAYAAADTISRVEEGKAYLSLTRHELSTQV</sequence>
<protein>
    <submittedName>
        <fullName evidence="1">Uncharacterized protein</fullName>
    </submittedName>
</protein>
<dbReference type="OrthoDB" id="4947588at2"/>